<accession>A0ABQ8C2X7</accession>
<feature type="region of interest" description="Disordered" evidence="1">
    <location>
        <begin position="21"/>
        <end position="54"/>
    </location>
</feature>
<reference evidence="2 3" key="1">
    <citation type="submission" date="2021-05" db="EMBL/GenBank/DDBJ databases">
        <title>Genome Assembly of Synthetic Allotetraploid Brassica napus Reveals Homoeologous Exchanges between Subgenomes.</title>
        <authorList>
            <person name="Davis J.T."/>
        </authorList>
    </citation>
    <scope>NUCLEOTIDE SEQUENCE [LARGE SCALE GENOMIC DNA]</scope>
    <source>
        <strain evidence="3">cv. Da-Ae</strain>
        <tissue evidence="2">Seedling</tissue>
    </source>
</reference>
<keyword evidence="3" id="KW-1185">Reference proteome</keyword>
<feature type="compositionally biased region" description="Polar residues" evidence="1">
    <location>
        <begin position="36"/>
        <end position="48"/>
    </location>
</feature>
<dbReference type="EMBL" id="JAGKQM010000009">
    <property type="protein sequence ID" value="KAH0910761.1"/>
    <property type="molecule type" value="Genomic_DNA"/>
</dbReference>
<organism evidence="2 3">
    <name type="scientific">Brassica napus</name>
    <name type="common">Rape</name>
    <dbReference type="NCBI Taxonomy" id="3708"/>
    <lineage>
        <taxon>Eukaryota</taxon>
        <taxon>Viridiplantae</taxon>
        <taxon>Streptophyta</taxon>
        <taxon>Embryophyta</taxon>
        <taxon>Tracheophyta</taxon>
        <taxon>Spermatophyta</taxon>
        <taxon>Magnoliopsida</taxon>
        <taxon>eudicotyledons</taxon>
        <taxon>Gunneridae</taxon>
        <taxon>Pentapetalae</taxon>
        <taxon>rosids</taxon>
        <taxon>malvids</taxon>
        <taxon>Brassicales</taxon>
        <taxon>Brassicaceae</taxon>
        <taxon>Brassiceae</taxon>
        <taxon>Brassica</taxon>
    </lineage>
</organism>
<evidence type="ECO:0000313" key="3">
    <source>
        <dbReference type="Proteomes" id="UP000824890"/>
    </source>
</evidence>
<sequence>EGGFSRPGEILTTFEISATREGTLSLKPDSKKPSYTGISPRSKSQTLSKGPGIRMEDETSFSSLQLPLLLLPIEDPPAKICFPRRWRSLSNGNIPEFLYFGGQIQRRL</sequence>
<gene>
    <name evidence="2" type="ORF">HID58_034082</name>
</gene>
<protein>
    <submittedName>
        <fullName evidence="2">Uncharacterized protein</fullName>
    </submittedName>
</protein>
<proteinExistence type="predicted"/>
<evidence type="ECO:0000313" key="2">
    <source>
        <dbReference type="EMBL" id="KAH0910761.1"/>
    </source>
</evidence>
<name>A0ABQ8C2X7_BRANA</name>
<evidence type="ECO:0000256" key="1">
    <source>
        <dbReference type="SAM" id="MobiDB-lite"/>
    </source>
</evidence>
<dbReference type="Proteomes" id="UP000824890">
    <property type="component" value="Unassembled WGS sequence"/>
</dbReference>
<feature type="non-terminal residue" evidence="2">
    <location>
        <position position="1"/>
    </location>
</feature>
<comment type="caution">
    <text evidence="2">The sequence shown here is derived from an EMBL/GenBank/DDBJ whole genome shotgun (WGS) entry which is preliminary data.</text>
</comment>